<dbReference type="PANTHER" id="PTHR24221:SF590">
    <property type="entry name" value="COMPONENT LINKED WITH THE ASSEMBLY OF CYTOCHROME' TRANSPORT TRANSMEMBRANE ATP-BINDING PROTEIN ABC TRANSPORTER CYDD-RELATED"/>
    <property type="match status" value="1"/>
</dbReference>
<feature type="transmembrane region" description="Helical" evidence="10">
    <location>
        <begin position="156"/>
        <end position="175"/>
    </location>
</feature>
<keyword evidence="3" id="KW-1003">Cell membrane</keyword>
<dbReference type="RefSeq" id="WP_105092355.1">
    <property type="nucleotide sequence ID" value="NZ_PPDF01000004.1"/>
</dbReference>
<feature type="transmembrane region" description="Helical" evidence="10">
    <location>
        <begin position="769"/>
        <end position="787"/>
    </location>
</feature>
<feature type="transmembrane region" description="Helical" evidence="10">
    <location>
        <begin position="267"/>
        <end position="284"/>
    </location>
</feature>
<keyword evidence="6" id="KW-0788">Thiol protease</keyword>
<dbReference type="EMBL" id="PPDF01000004">
    <property type="protein sequence ID" value="PQL25811.1"/>
    <property type="molecule type" value="Genomic_DNA"/>
</dbReference>
<dbReference type="CDD" id="cd18584">
    <property type="entry name" value="ABC_6TM_AarD_CydD"/>
    <property type="match status" value="1"/>
</dbReference>
<evidence type="ECO:0000256" key="6">
    <source>
        <dbReference type="ARBA" id="ARBA00022807"/>
    </source>
</evidence>
<keyword evidence="5" id="KW-0547">Nucleotide-binding</keyword>
<feature type="transmembrane region" description="Helical" evidence="10">
    <location>
        <begin position="663"/>
        <end position="681"/>
    </location>
</feature>
<dbReference type="InterPro" id="IPR039421">
    <property type="entry name" value="Type_1_exporter"/>
</dbReference>
<comment type="caution">
    <text evidence="13">The sequence shown here is derived from an EMBL/GenBank/DDBJ whole genome shotgun (WGS) entry which is preliminary data.</text>
</comment>
<dbReference type="PROSITE" id="PS00675">
    <property type="entry name" value="SIGMA54_INTERACT_1"/>
    <property type="match status" value="1"/>
</dbReference>
<dbReference type="InterPro" id="IPR027417">
    <property type="entry name" value="P-loop_NTPase"/>
</dbReference>
<evidence type="ECO:0000256" key="2">
    <source>
        <dbReference type="ARBA" id="ARBA00022448"/>
    </source>
</evidence>
<dbReference type="PROSITE" id="PS00211">
    <property type="entry name" value="ABC_TRANSPORTER_1"/>
    <property type="match status" value="2"/>
</dbReference>
<keyword evidence="4 10" id="KW-0812">Transmembrane</keyword>
<dbReference type="InterPro" id="IPR003439">
    <property type="entry name" value="ABC_transporter-like_ATP-bd"/>
</dbReference>
<dbReference type="InterPro" id="IPR025662">
    <property type="entry name" value="Sigma_54_int_dom_ATP-bd_1"/>
</dbReference>
<evidence type="ECO:0000256" key="1">
    <source>
        <dbReference type="ARBA" id="ARBA00004651"/>
    </source>
</evidence>
<evidence type="ECO:0000256" key="5">
    <source>
        <dbReference type="ARBA" id="ARBA00022741"/>
    </source>
</evidence>
<dbReference type="InterPro" id="IPR014223">
    <property type="entry name" value="ABC_CydC/D"/>
</dbReference>
<dbReference type="FunFam" id="3.40.50.300:FF:000604">
    <property type="entry name" value="ABC transporter B family member 28"/>
    <property type="match status" value="1"/>
</dbReference>
<feature type="transmembrane region" description="Helical" evidence="10">
    <location>
        <begin position="738"/>
        <end position="763"/>
    </location>
</feature>
<keyword evidence="8 10" id="KW-1133">Transmembrane helix</keyword>
<dbReference type="PANTHER" id="PTHR24221">
    <property type="entry name" value="ATP-BINDING CASSETTE SUB-FAMILY B"/>
    <property type="match status" value="1"/>
</dbReference>
<dbReference type="Gene3D" id="1.20.1560.10">
    <property type="entry name" value="ABC transporter type 1, transmembrane domain"/>
    <property type="match status" value="2"/>
</dbReference>
<feature type="transmembrane region" description="Helical" evidence="10">
    <location>
        <begin position="16"/>
        <end position="37"/>
    </location>
</feature>
<dbReference type="Pfam" id="PF00005">
    <property type="entry name" value="ABC_tran"/>
    <property type="match status" value="2"/>
</dbReference>
<evidence type="ECO:0000256" key="4">
    <source>
        <dbReference type="ARBA" id="ARBA00022692"/>
    </source>
</evidence>
<dbReference type="GO" id="GO:0008234">
    <property type="term" value="F:cysteine-type peptidase activity"/>
    <property type="evidence" value="ECO:0007669"/>
    <property type="project" value="UniProtKB-KW"/>
</dbReference>
<dbReference type="SMART" id="SM00382">
    <property type="entry name" value="AAA"/>
    <property type="match status" value="2"/>
</dbReference>
<feature type="domain" description="ABC transmembrane type-1" evidence="12">
    <location>
        <begin position="18"/>
        <end position="299"/>
    </location>
</feature>
<evidence type="ECO:0000259" key="11">
    <source>
        <dbReference type="PROSITE" id="PS50893"/>
    </source>
</evidence>
<feature type="domain" description="ABC transmembrane type-1" evidence="12">
    <location>
        <begin position="628"/>
        <end position="877"/>
    </location>
</feature>
<evidence type="ECO:0000256" key="10">
    <source>
        <dbReference type="SAM" id="Phobius"/>
    </source>
</evidence>
<dbReference type="GO" id="GO:0140359">
    <property type="term" value="F:ABC-type transporter activity"/>
    <property type="evidence" value="ECO:0007669"/>
    <property type="project" value="InterPro"/>
</dbReference>
<dbReference type="InterPro" id="IPR017871">
    <property type="entry name" value="ABC_transporter-like_CS"/>
</dbReference>
<comment type="subcellular location">
    <subcellularLocation>
        <location evidence="1">Cell membrane</location>
        <topology evidence="1">Multi-pass membrane protein</topology>
    </subcellularLocation>
</comment>
<dbReference type="GO" id="GO:0045454">
    <property type="term" value="P:cell redox homeostasis"/>
    <property type="evidence" value="ECO:0007669"/>
    <property type="project" value="InterPro"/>
</dbReference>
<feature type="domain" description="ABC transporter" evidence="11">
    <location>
        <begin position="942"/>
        <end position="1175"/>
    </location>
</feature>
<keyword evidence="6" id="KW-0378">Hydrolase</keyword>
<dbReference type="AlphaFoldDB" id="A0A2S7ZRC5"/>
<evidence type="ECO:0000259" key="12">
    <source>
        <dbReference type="PROSITE" id="PS50929"/>
    </source>
</evidence>
<feature type="domain" description="ABC transporter" evidence="11">
    <location>
        <begin position="332"/>
        <end position="563"/>
    </location>
</feature>
<accession>A0A2S7ZRC5</accession>
<sequence>MIQKTALRVIKGKKSVLLALIITSILQSLTIVGQAWFFAILINNFIFLDHSLVDETYTVIWLSIMIVLRLVFSYLQEYLSSSLGHTVKSILRKEALNRLFKLGTQRGESQGDMIHLITDGLEQIDAYVSNYIPQMLYAIITPLVMGIAIIDTMPTIGAILVGTVPLIPLFMILIGKQAEKMNQEQWERMSLLSGHFLDVLKGITTLKVFGRAKDQIQVISRLSNEFKDSTLRVLRVAFLSALVLELVSTISTAIIAVSLGLTLLEGGLNFFSAFFILLLAPEFYTPFRQLGAAFHTGMSGKTALAKFDAFMNLPLTLPKGGTQVVNENIHTISVQNLTYTYKGTNNGVRHIELEVHRNKPIMLVGESGAGKSTIAHIIGAFLEAPPHSVYINDTDLSTCSMDWWRAQVTYVSQKPHVMNGTLRDNIAFGQAVSDEDILAASHLAELQDVIHEKGLDFVIGEGGIGLSGGELQRIALARAFLHGGQVLILDEVTSHLDVKTESQISRALQRLMKDKIVILVGHRIQTMQWASKLYVLRLGKIIEHGTYEELLAYNGYFKALVEAGTGAFVMDANEGLADTLKRSETVEPERISIKHLTELDGANQPTNNDIEAWKLLFSVLKPARWSLVLALIFTFLTVFMNVGLLSVSSWLLASAALQPGITYLSLAIVGVRFFGISRAVCRYFERYTSHRMAFQGLYGLRVWFYKYLEPLAPAIFHRWGAGDMLGRIMADIEVLQFFYLRTLIPPVAAILLTILVSYGVSLVDARVSVLVWTAALVTGIVIPYAVYRYHRSSLDSISQVQGRFKATLSDALESMEDIISYRNESLIMNRMRAAIDDVEYHKHRISKGMNLGTTMFLGIVQIVVIMAAILASEVLSGPWASVMVVVCAIGIQAWFEALQPMIVSFHHGYESLVAVRRLLQIKNTPIPVRDEGHIAVDSMKDVAFMDVNFSYDGILPIYKDLTLSIEKGQTIAIVGASGSGKTTLFSLLERLYDYNGRITIGEDELKHVSVDSWRNRMGSITQDTYIFHATLEDNIRLANPKANLEEVRTVVERAALEDVVNRLPNGLKTVVGSGGIGLSGGERQRVALARLFLRNPEFVLLDEPLEGLDQVTKRKLHNDIITFTKEKTVLYITHQLEGLELMDRIIFMEKGQIVEDGTFAELIALKGHFYEYCRLTMASV</sequence>
<evidence type="ECO:0000256" key="3">
    <source>
        <dbReference type="ARBA" id="ARBA00022475"/>
    </source>
</evidence>
<dbReference type="Pfam" id="PF00664">
    <property type="entry name" value="ABC_membrane"/>
    <property type="match status" value="1"/>
</dbReference>
<name>A0A2S7ZRC5_9FIRM</name>
<evidence type="ECO:0000256" key="7">
    <source>
        <dbReference type="ARBA" id="ARBA00022840"/>
    </source>
</evidence>
<dbReference type="GO" id="GO:0016887">
    <property type="term" value="F:ATP hydrolysis activity"/>
    <property type="evidence" value="ECO:0007669"/>
    <property type="project" value="InterPro"/>
</dbReference>
<dbReference type="InterPro" id="IPR003593">
    <property type="entry name" value="AAA+_ATPase"/>
</dbReference>
<dbReference type="PROSITE" id="PS50893">
    <property type="entry name" value="ABC_TRANSPORTER_2"/>
    <property type="match status" value="2"/>
</dbReference>
<reference evidence="13 14" key="1">
    <citation type="submission" date="2018-01" db="EMBL/GenBank/DDBJ databases">
        <title>Draft genome sequences of clinical isolates and type strains of oral Veillonella including Veillonella infantum sp., nov.</title>
        <authorList>
            <person name="Mashima I."/>
            <person name="Liao Y.-C."/>
            <person name="Sabharwal A."/>
            <person name="Haase E.M."/>
            <person name="Nakazawa F."/>
            <person name="Scannapieco F.A."/>
        </authorList>
    </citation>
    <scope>NUCLEOTIDE SEQUENCE [LARGE SCALE GENOMIC DNA]</scope>
    <source>
        <strain evidence="13 14">Y6</strain>
    </source>
</reference>
<proteinExistence type="predicted"/>
<dbReference type="InterPro" id="IPR036640">
    <property type="entry name" value="ABC1_TM_sf"/>
</dbReference>
<keyword evidence="7" id="KW-0067">ATP-binding</keyword>
<dbReference type="Proteomes" id="UP000238877">
    <property type="component" value="Unassembled WGS sequence"/>
</dbReference>
<organism evidence="13 14">
    <name type="scientific">Veillonella tobetsuensis</name>
    <dbReference type="NCBI Taxonomy" id="1110546"/>
    <lineage>
        <taxon>Bacteria</taxon>
        <taxon>Bacillati</taxon>
        <taxon>Bacillota</taxon>
        <taxon>Negativicutes</taxon>
        <taxon>Veillonellales</taxon>
        <taxon>Veillonellaceae</taxon>
        <taxon>Veillonella</taxon>
    </lineage>
</organism>
<feature type="transmembrane region" description="Helical" evidence="10">
    <location>
        <begin position="627"/>
        <end position="651"/>
    </location>
</feature>
<dbReference type="GO" id="GO:0005524">
    <property type="term" value="F:ATP binding"/>
    <property type="evidence" value="ECO:0007669"/>
    <property type="project" value="UniProtKB-KW"/>
</dbReference>
<keyword evidence="2" id="KW-0813">Transport</keyword>
<evidence type="ECO:0000313" key="13">
    <source>
        <dbReference type="EMBL" id="PQL25811.1"/>
    </source>
</evidence>
<dbReference type="NCBIfam" id="TIGR02857">
    <property type="entry name" value="CydD"/>
    <property type="match status" value="1"/>
</dbReference>
<feature type="transmembrane region" description="Helical" evidence="10">
    <location>
        <begin position="57"/>
        <end position="75"/>
    </location>
</feature>
<dbReference type="Gene3D" id="3.40.50.300">
    <property type="entry name" value="P-loop containing nucleotide triphosphate hydrolases"/>
    <property type="match status" value="2"/>
</dbReference>
<dbReference type="GO" id="GO:0034775">
    <property type="term" value="P:glutathione transmembrane transport"/>
    <property type="evidence" value="ECO:0007669"/>
    <property type="project" value="InterPro"/>
</dbReference>
<evidence type="ECO:0000256" key="8">
    <source>
        <dbReference type="ARBA" id="ARBA00022989"/>
    </source>
</evidence>
<dbReference type="GO" id="GO:0005886">
    <property type="term" value="C:plasma membrane"/>
    <property type="evidence" value="ECO:0007669"/>
    <property type="project" value="UniProtKB-SubCell"/>
</dbReference>
<dbReference type="GO" id="GO:0005737">
    <property type="term" value="C:cytoplasm"/>
    <property type="evidence" value="ECO:0007669"/>
    <property type="project" value="UniProtKB-ARBA"/>
</dbReference>
<evidence type="ECO:0000256" key="9">
    <source>
        <dbReference type="ARBA" id="ARBA00023136"/>
    </source>
</evidence>
<keyword evidence="6" id="KW-0645">Protease</keyword>
<dbReference type="SUPFAM" id="SSF90123">
    <property type="entry name" value="ABC transporter transmembrane region"/>
    <property type="match status" value="2"/>
</dbReference>
<dbReference type="PROSITE" id="PS50929">
    <property type="entry name" value="ABC_TM1F"/>
    <property type="match status" value="2"/>
</dbReference>
<feature type="transmembrane region" description="Helical" evidence="10">
    <location>
        <begin position="236"/>
        <end position="261"/>
    </location>
</feature>
<dbReference type="InterPro" id="IPR011527">
    <property type="entry name" value="ABC1_TM_dom"/>
</dbReference>
<feature type="transmembrane region" description="Helical" evidence="10">
    <location>
        <begin position="131"/>
        <end position="150"/>
    </location>
</feature>
<dbReference type="NCBIfam" id="TIGR02868">
    <property type="entry name" value="CydC"/>
    <property type="match status" value="1"/>
</dbReference>
<dbReference type="FunFam" id="3.40.50.300:FF:000299">
    <property type="entry name" value="ABC transporter ATP-binding protein/permease"/>
    <property type="match status" value="1"/>
</dbReference>
<dbReference type="GO" id="GO:0042883">
    <property type="term" value="P:cysteine transport"/>
    <property type="evidence" value="ECO:0007669"/>
    <property type="project" value="InterPro"/>
</dbReference>
<feature type="transmembrane region" description="Helical" evidence="10">
    <location>
        <begin position="851"/>
        <end position="871"/>
    </location>
</feature>
<keyword evidence="9 10" id="KW-0472">Membrane</keyword>
<protein>
    <submittedName>
        <fullName evidence="13">ABC transporter</fullName>
    </submittedName>
</protein>
<gene>
    <name evidence="13" type="ORF">VTHSUH11_01245</name>
</gene>
<evidence type="ECO:0000313" key="14">
    <source>
        <dbReference type="Proteomes" id="UP000238877"/>
    </source>
</evidence>
<dbReference type="InterPro" id="IPR014216">
    <property type="entry name" value="ABC_transptr_CydD"/>
</dbReference>
<dbReference type="SUPFAM" id="SSF52540">
    <property type="entry name" value="P-loop containing nucleoside triphosphate hydrolases"/>
    <property type="match status" value="2"/>
</dbReference>
<dbReference type="STRING" id="1110546.GCA_001078375_00563"/>